<dbReference type="Proteomes" id="UP000053676">
    <property type="component" value="Unassembled WGS sequence"/>
</dbReference>
<evidence type="ECO:0000313" key="2">
    <source>
        <dbReference type="Proteomes" id="UP000053676"/>
    </source>
</evidence>
<dbReference type="KEGG" id="nai:NECAME_00552"/>
<keyword evidence="2" id="KW-1185">Reference proteome</keyword>
<sequence length="100" mass="11456">MNETDIPVGVKITLLEDEIALIERQKSANQSYTFNRLLNTLVSVFNTTSNDDLTFALTDIALPQLEFFASLLRDSIDAPLINVRSCTIYWDRYTYCTEQL</sequence>
<organism evidence="1 2">
    <name type="scientific">Necator americanus</name>
    <name type="common">Human hookworm</name>
    <dbReference type="NCBI Taxonomy" id="51031"/>
    <lineage>
        <taxon>Eukaryota</taxon>
        <taxon>Metazoa</taxon>
        <taxon>Ecdysozoa</taxon>
        <taxon>Nematoda</taxon>
        <taxon>Chromadorea</taxon>
        <taxon>Rhabditida</taxon>
        <taxon>Rhabditina</taxon>
        <taxon>Rhabditomorpha</taxon>
        <taxon>Strongyloidea</taxon>
        <taxon>Ancylostomatidae</taxon>
        <taxon>Bunostominae</taxon>
        <taxon>Necator</taxon>
    </lineage>
</organism>
<protein>
    <submittedName>
        <fullName evidence="1">Uncharacterized protein</fullName>
    </submittedName>
</protein>
<dbReference type="EMBL" id="KI660311">
    <property type="protein sequence ID" value="ETN75141.1"/>
    <property type="molecule type" value="Genomic_DNA"/>
</dbReference>
<proteinExistence type="predicted"/>
<accession>W2T1L6</accession>
<gene>
    <name evidence="1" type="ORF">NECAME_00552</name>
</gene>
<name>W2T1L6_NECAM</name>
<reference evidence="2" key="1">
    <citation type="journal article" date="2014" name="Nat. Genet.">
        <title>Genome of the human hookworm Necator americanus.</title>
        <authorList>
            <person name="Tang Y.T."/>
            <person name="Gao X."/>
            <person name="Rosa B.A."/>
            <person name="Abubucker S."/>
            <person name="Hallsworth-Pepin K."/>
            <person name="Martin J."/>
            <person name="Tyagi R."/>
            <person name="Heizer E."/>
            <person name="Zhang X."/>
            <person name="Bhonagiri-Palsikar V."/>
            <person name="Minx P."/>
            <person name="Warren W.C."/>
            <person name="Wang Q."/>
            <person name="Zhan B."/>
            <person name="Hotez P.J."/>
            <person name="Sternberg P.W."/>
            <person name="Dougall A."/>
            <person name="Gaze S.T."/>
            <person name="Mulvenna J."/>
            <person name="Sotillo J."/>
            <person name="Ranganathan S."/>
            <person name="Rabelo E.M."/>
            <person name="Wilson R.K."/>
            <person name="Felgner P.L."/>
            <person name="Bethony J."/>
            <person name="Hawdon J.M."/>
            <person name="Gasser R.B."/>
            <person name="Loukas A."/>
            <person name="Mitreva M."/>
        </authorList>
    </citation>
    <scope>NUCLEOTIDE SEQUENCE [LARGE SCALE GENOMIC DNA]</scope>
</reference>
<evidence type="ECO:0000313" key="1">
    <source>
        <dbReference type="EMBL" id="ETN75141.1"/>
    </source>
</evidence>
<dbReference type="AlphaFoldDB" id="W2T1L6"/>